<sequence length="302" mass="33211">MIVDDTYSVPIRAAGALLWQGSERVREVVVVHRPRGDWSFPKGKVDPGEQLVSAVVREVREETGFRIQLGPWLGRTAYVKNGWPKQVDYFSGEVPADSGQVNTFIPSDEIDDVRWLPVPVAAGMLSRPDDVRLLTELEHRVMARSSTLILLQHGGMAGTKADWTGRKSERPLDESGLTAARGFGSMLAAYGPQVLHSADSLRCLQTVEPYASAKDLPVRDTKRLRGKHFDIDYALRIAGESLDTGESAVICAHTAGLEELFGELCRQRTATRPADTTIPKGGMVTLHGTAGKIHHIERHMVQ</sequence>
<keyword evidence="2 3" id="KW-0378">Hydrolase</keyword>
<reference evidence="5 6" key="1">
    <citation type="submission" date="2018-03" db="EMBL/GenBank/DDBJ databases">
        <title>Genomic Encyclopedia of Archaeal and Bacterial Type Strains, Phase II (KMG-II): from individual species to whole genera.</title>
        <authorList>
            <person name="Goeker M."/>
        </authorList>
    </citation>
    <scope>NUCLEOTIDE SEQUENCE [LARGE SCALE GENOMIC DNA]</scope>
    <source>
        <strain evidence="5 6">DSM 43146</strain>
    </source>
</reference>
<dbReference type="EMBL" id="PVMZ01000027">
    <property type="protein sequence ID" value="PRX12610.1"/>
    <property type="molecule type" value="Genomic_DNA"/>
</dbReference>
<dbReference type="InterPro" id="IPR051325">
    <property type="entry name" value="Nudix_hydrolase_domain"/>
</dbReference>
<dbReference type="Gene3D" id="3.40.50.1240">
    <property type="entry name" value="Phosphoglycerate mutase-like"/>
    <property type="match status" value="1"/>
</dbReference>
<dbReference type="InterPro" id="IPR013078">
    <property type="entry name" value="His_Pase_superF_clade-1"/>
</dbReference>
<dbReference type="GO" id="GO:0006167">
    <property type="term" value="P:AMP biosynthetic process"/>
    <property type="evidence" value="ECO:0007669"/>
    <property type="project" value="TreeGrafter"/>
</dbReference>
<dbReference type="InterPro" id="IPR029033">
    <property type="entry name" value="His_PPase_superfam"/>
</dbReference>
<dbReference type="Gene3D" id="3.90.79.10">
    <property type="entry name" value="Nucleoside Triphosphate Pyrophosphohydrolase"/>
    <property type="match status" value="1"/>
</dbReference>
<dbReference type="GO" id="GO:0004081">
    <property type="term" value="F:bis(5'-nucleosyl)-tetraphosphatase (asymmetrical) activity"/>
    <property type="evidence" value="ECO:0007669"/>
    <property type="project" value="TreeGrafter"/>
</dbReference>
<comment type="caution">
    <text evidence="5">The sequence shown here is derived from an EMBL/GenBank/DDBJ whole genome shotgun (WGS) entry which is preliminary data.</text>
</comment>
<evidence type="ECO:0000256" key="2">
    <source>
        <dbReference type="ARBA" id="ARBA00022801"/>
    </source>
</evidence>
<gene>
    <name evidence="5" type="ORF">CLV67_12733</name>
</gene>
<dbReference type="InterPro" id="IPR020084">
    <property type="entry name" value="NUDIX_hydrolase_CS"/>
</dbReference>
<dbReference type="PANTHER" id="PTHR21340:SF0">
    <property type="entry name" value="BIS(5'-NUCLEOSYL)-TETRAPHOSPHATASE [ASYMMETRICAL]"/>
    <property type="match status" value="1"/>
</dbReference>
<feature type="domain" description="Nudix hydrolase" evidence="4">
    <location>
        <begin position="9"/>
        <end position="138"/>
    </location>
</feature>
<dbReference type="PROSITE" id="PS51462">
    <property type="entry name" value="NUDIX"/>
    <property type="match status" value="1"/>
</dbReference>
<accession>A0A2T0JX74</accession>
<dbReference type="GO" id="GO:0006754">
    <property type="term" value="P:ATP biosynthetic process"/>
    <property type="evidence" value="ECO:0007669"/>
    <property type="project" value="TreeGrafter"/>
</dbReference>
<protein>
    <submittedName>
        <fullName evidence="5">8-oxo-dGTP diphosphatase</fullName>
    </submittedName>
</protein>
<dbReference type="InterPro" id="IPR000086">
    <property type="entry name" value="NUDIX_hydrolase_dom"/>
</dbReference>
<evidence type="ECO:0000313" key="5">
    <source>
        <dbReference type="EMBL" id="PRX12610.1"/>
    </source>
</evidence>
<evidence type="ECO:0000256" key="1">
    <source>
        <dbReference type="ARBA" id="ARBA00005582"/>
    </source>
</evidence>
<dbReference type="PROSITE" id="PS00893">
    <property type="entry name" value="NUDIX_BOX"/>
    <property type="match status" value="1"/>
</dbReference>
<evidence type="ECO:0000256" key="3">
    <source>
        <dbReference type="RuleBase" id="RU003476"/>
    </source>
</evidence>
<dbReference type="CDD" id="cd07040">
    <property type="entry name" value="HP"/>
    <property type="match status" value="1"/>
</dbReference>
<dbReference type="CDD" id="cd03673">
    <property type="entry name" value="NUDIX_Ap6A_hydrolase"/>
    <property type="match status" value="1"/>
</dbReference>
<evidence type="ECO:0000259" key="4">
    <source>
        <dbReference type="PROSITE" id="PS51462"/>
    </source>
</evidence>
<keyword evidence="6" id="KW-1185">Reference proteome</keyword>
<dbReference type="InterPro" id="IPR020476">
    <property type="entry name" value="Nudix_hydrolase"/>
</dbReference>
<evidence type="ECO:0000313" key="6">
    <source>
        <dbReference type="Proteomes" id="UP000239415"/>
    </source>
</evidence>
<dbReference type="SUPFAM" id="SSF53254">
    <property type="entry name" value="Phosphoglycerate mutase-like"/>
    <property type="match status" value="1"/>
</dbReference>
<dbReference type="SUPFAM" id="SSF55811">
    <property type="entry name" value="Nudix"/>
    <property type="match status" value="1"/>
</dbReference>
<comment type="similarity">
    <text evidence="1 3">Belongs to the Nudix hydrolase family.</text>
</comment>
<dbReference type="PRINTS" id="PR00502">
    <property type="entry name" value="NUDIXFAMILY"/>
</dbReference>
<proteinExistence type="inferred from homology"/>
<dbReference type="InterPro" id="IPR015797">
    <property type="entry name" value="NUDIX_hydrolase-like_dom_sf"/>
</dbReference>
<dbReference type="PANTHER" id="PTHR21340">
    <property type="entry name" value="DIADENOSINE 5,5-P1,P4-TETRAPHOSPHATE PYROPHOSPHOHYDROLASE MUTT"/>
    <property type="match status" value="1"/>
</dbReference>
<dbReference type="Proteomes" id="UP000239415">
    <property type="component" value="Unassembled WGS sequence"/>
</dbReference>
<dbReference type="Pfam" id="PF00293">
    <property type="entry name" value="NUDIX"/>
    <property type="match status" value="1"/>
</dbReference>
<dbReference type="Pfam" id="PF00300">
    <property type="entry name" value="His_Phos_1"/>
    <property type="match status" value="1"/>
</dbReference>
<dbReference type="AlphaFoldDB" id="A0A2T0JX74"/>
<organism evidence="5 6">
    <name type="scientific">Actinoplanes italicus</name>
    <dbReference type="NCBI Taxonomy" id="113567"/>
    <lineage>
        <taxon>Bacteria</taxon>
        <taxon>Bacillati</taxon>
        <taxon>Actinomycetota</taxon>
        <taxon>Actinomycetes</taxon>
        <taxon>Micromonosporales</taxon>
        <taxon>Micromonosporaceae</taxon>
        <taxon>Actinoplanes</taxon>
    </lineage>
</organism>
<name>A0A2T0JX74_9ACTN</name>